<gene>
    <name evidence="2" type="ORF">BU26DRAFT_312810</name>
</gene>
<keyword evidence="3" id="KW-1185">Reference proteome</keyword>
<dbReference type="RefSeq" id="XP_033684137.1">
    <property type="nucleotide sequence ID" value="XM_033821943.1"/>
</dbReference>
<evidence type="ECO:0000256" key="1">
    <source>
        <dbReference type="SAM" id="MobiDB-lite"/>
    </source>
</evidence>
<dbReference type="Proteomes" id="UP000800094">
    <property type="component" value="Unassembled WGS sequence"/>
</dbReference>
<dbReference type="AlphaFoldDB" id="A0A6A6IHV6"/>
<evidence type="ECO:0000313" key="2">
    <source>
        <dbReference type="EMBL" id="KAF2249133.1"/>
    </source>
</evidence>
<evidence type="ECO:0000313" key="3">
    <source>
        <dbReference type="Proteomes" id="UP000800094"/>
    </source>
</evidence>
<organism evidence="2 3">
    <name type="scientific">Trematosphaeria pertusa</name>
    <dbReference type="NCBI Taxonomy" id="390896"/>
    <lineage>
        <taxon>Eukaryota</taxon>
        <taxon>Fungi</taxon>
        <taxon>Dikarya</taxon>
        <taxon>Ascomycota</taxon>
        <taxon>Pezizomycotina</taxon>
        <taxon>Dothideomycetes</taxon>
        <taxon>Pleosporomycetidae</taxon>
        <taxon>Pleosporales</taxon>
        <taxon>Massarineae</taxon>
        <taxon>Trematosphaeriaceae</taxon>
        <taxon>Trematosphaeria</taxon>
    </lineage>
</organism>
<feature type="region of interest" description="Disordered" evidence="1">
    <location>
        <begin position="135"/>
        <end position="163"/>
    </location>
</feature>
<protein>
    <submittedName>
        <fullName evidence="2">Uncharacterized protein</fullName>
    </submittedName>
</protein>
<accession>A0A6A6IHV6</accession>
<sequence>MIESKARISSKNLQCLGRGPSFPERELAGGLNGLRLGERKADNALDLQRGKKDAPDLKFALEKPRFRIGLPSMNGAIVSTGSNHSSAAEVDGAKLPAASFGSANTSEAAVLGTRQTPTLPDVGTLESSLRSMLNLSQPGASTPLDHQRRPTPNSPLGSSQLLWPGRAPTLNSLPIPSFLSKANPPWVAGEGSSDPPVSLPKGGFNSSVPSSAKPYSPISTSLVPGVICPLCYNKEYWYFPSESEFRRHVAQLHPSEDVQDLLRRYD</sequence>
<dbReference type="GeneID" id="54575273"/>
<reference evidence="2" key="1">
    <citation type="journal article" date="2020" name="Stud. Mycol.">
        <title>101 Dothideomycetes genomes: a test case for predicting lifestyles and emergence of pathogens.</title>
        <authorList>
            <person name="Haridas S."/>
            <person name="Albert R."/>
            <person name="Binder M."/>
            <person name="Bloem J."/>
            <person name="Labutti K."/>
            <person name="Salamov A."/>
            <person name="Andreopoulos B."/>
            <person name="Baker S."/>
            <person name="Barry K."/>
            <person name="Bills G."/>
            <person name="Bluhm B."/>
            <person name="Cannon C."/>
            <person name="Castanera R."/>
            <person name="Culley D."/>
            <person name="Daum C."/>
            <person name="Ezra D."/>
            <person name="Gonzalez J."/>
            <person name="Henrissat B."/>
            <person name="Kuo A."/>
            <person name="Liang C."/>
            <person name="Lipzen A."/>
            <person name="Lutzoni F."/>
            <person name="Magnuson J."/>
            <person name="Mondo S."/>
            <person name="Nolan M."/>
            <person name="Ohm R."/>
            <person name="Pangilinan J."/>
            <person name="Park H.-J."/>
            <person name="Ramirez L."/>
            <person name="Alfaro M."/>
            <person name="Sun H."/>
            <person name="Tritt A."/>
            <person name="Yoshinaga Y."/>
            <person name="Zwiers L.-H."/>
            <person name="Turgeon B."/>
            <person name="Goodwin S."/>
            <person name="Spatafora J."/>
            <person name="Crous P."/>
            <person name="Grigoriev I."/>
        </authorList>
    </citation>
    <scope>NUCLEOTIDE SEQUENCE</scope>
    <source>
        <strain evidence="2">CBS 122368</strain>
    </source>
</reference>
<name>A0A6A6IHV6_9PLEO</name>
<feature type="compositionally biased region" description="Polar residues" evidence="1">
    <location>
        <begin position="150"/>
        <end position="161"/>
    </location>
</feature>
<dbReference type="EMBL" id="ML987195">
    <property type="protein sequence ID" value="KAF2249133.1"/>
    <property type="molecule type" value="Genomic_DNA"/>
</dbReference>
<proteinExistence type="predicted"/>